<evidence type="ECO:0000313" key="3">
    <source>
        <dbReference type="EMBL" id="KAF1973794.1"/>
    </source>
</evidence>
<evidence type="ECO:0000256" key="1">
    <source>
        <dbReference type="SAM" id="Phobius"/>
    </source>
</evidence>
<keyword evidence="2" id="KW-0732">Signal</keyword>
<dbReference type="EMBL" id="ML976678">
    <property type="protein sequence ID" value="KAF1973794.1"/>
    <property type="molecule type" value="Genomic_DNA"/>
</dbReference>
<keyword evidence="4" id="KW-1185">Reference proteome</keyword>
<sequence length="187" mass="20750">MRTSITSVLIKRLSLYLFLHYFSTQTTPSQSASRNTSTMALADHLRPSVVNTISTLGNLSTPQPPSIDSRVGAGRSWPVRVRRFIDGFHAKALEIHDRDGPATRISFKNASPPLHFFVRTFAIGYLLLATRAWLMNRHPHRVRDAVLTIFCLDVVMCTITGIVKASPLLLFATSICGIVYWVLAALG</sequence>
<protein>
    <submittedName>
        <fullName evidence="3">Uncharacterized protein</fullName>
    </submittedName>
</protein>
<evidence type="ECO:0000313" key="4">
    <source>
        <dbReference type="Proteomes" id="UP000800036"/>
    </source>
</evidence>
<dbReference type="AlphaFoldDB" id="A0A6A5V9I8"/>
<feature type="signal peptide" evidence="2">
    <location>
        <begin position="1"/>
        <end position="24"/>
    </location>
</feature>
<accession>A0A6A5V9I8</accession>
<feature type="chain" id="PRO_5025567805" evidence="2">
    <location>
        <begin position="25"/>
        <end position="187"/>
    </location>
</feature>
<organism evidence="3 4">
    <name type="scientific">Bimuria novae-zelandiae CBS 107.79</name>
    <dbReference type="NCBI Taxonomy" id="1447943"/>
    <lineage>
        <taxon>Eukaryota</taxon>
        <taxon>Fungi</taxon>
        <taxon>Dikarya</taxon>
        <taxon>Ascomycota</taxon>
        <taxon>Pezizomycotina</taxon>
        <taxon>Dothideomycetes</taxon>
        <taxon>Pleosporomycetidae</taxon>
        <taxon>Pleosporales</taxon>
        <taxon>Massarineae</taxon>
        <taxon>Didymosphaeriaceae</taxon>
        <taxon>Bimuria</taxon>
    </lineage>
</organism>
<evidence type="ECO:0000256" key="2">
    <source>
        <dbReference type="SAM" id="SignalP"/>
    </source>
</evidence>
<reference evidence="3" key="1">
    <citation type="journal article" date="2020" name="Stud. Mycol.">
        <title>101 Dothideomycetes genomes: a test case for predicting lifestyles and emergence of pathogens.</title>
        <authorList>
            <person name="Haridas S."/>
            <person name="Albert R."/>
            <person name="Binder M."/>
            <person name="Bloem J."/>
            <person name="Labutti K."/>
            <person name="Salamov A."/>
            <person name="Andreopoulos B."/>
            <person name="Baker S."/>
            <person name="Barry K."/>
            <person name="Bills G."/>
            <person name="Bluhm B."/>
            <person name="Cannon C."/>
            <person name="Castanera R."/>
            <person name="Culley D."/>
            <person name="Daum C."/>
            <person name="Ezra D."/>
            <person name="Gonzalez J."/>
            <person name="Henrissat B."/>
            <person name="Kuo A."/>
            <person name="Liang C."/>
            <person name="Lipzen A."/>
            <person name="Lutzoni F."/>
            <person name="Magnuson J."/>
            <person name="Mondo S."/>
            <person name="Nolan M."/>
            <person name="Ohm R."/>
            <person name="Pangilinan J."/>
            <person name="Park H.-J."/>
            <person name="Ramirez L."/>
            <person name="Alfaro M."/>
            <person name="Sun H."/>
            <person name="Tritt A."/>
            <person name="Yoshinaga Y."/>
            <person name="Zwiers L.-H."/>
            <person name="Turgeon B."/>
            <person name="Goodwin S."/>
            <person name="Spatafora J."/>
            <person name="Crous P."/>
            <person name="Grigoriev I."/>
        </authorList>
    </citation>
    <scope>NUCLEOTIDE SEQUENCE</scope>
    <source>
        <strain evidence="3">CBS 107.79</strain>
    </source>
</reference>
<dbReference type="Proteomes" id="UP000800036">
    <property type="component" value="Unassembled WGS sequence"/>
</dbReference>
<gene>
    <name evidence="3" type="ORF">BU23DRAFT_124155</name>
</gene>
<feature type="transmembrane region" description="Helical" evidence="1">
    <location>
        <begin position="116"/>
        <end position="134"/>
    </location>
</feature>
<proteinExistence type="predicted"/>
<name>A0A6A5V9I8_9PLEO</name>
<keyword evidence="1" id="KW-1133">Transmembrane helix</keyword>
<keyword evidence="1" id="KW-0812">Transmembrane</keyword>
<feature type="transmembrane region" description="Helical" evidence="1">
    <location>
        <begin position="146"/>
        <end position="163"/>
    </location>
</feature>
<feature type="transmembrane region" description="Helical" evidence="1">
    <location>
        <begin position="169"/>
        <end position="186"/>
    </location>
</feature>
<keyword evidence="1" id="KW-0472">Membrane</keyword>